<organism evidence="3 4">
    <name type="scientific">Psilocybe cyanescens</name>
    <dbReference type="NCBI Taxonomy" id="93625"/>
    <lineage>
        <taxon>Eukaryota</taxon>
        <taxon>Fungi</taxon>
        <taxon>Dikarya</taxon>
        <taxon>Basidiomycota</taxon>
        <taxon>Agaricomycotina</taxon>
        <taxon>Agaricomycetes</taxon>
        <taxon>Agaricomycetidae</taxon>
        <taxon>Agaricales</taxon>
        <taxon>Agaricineae</taxon>
        <taxon>Strophariaceae</taxon>
        <taxon>Psilocybe</taxon>
    </lineage>
</organism>
<dbReference type="Proteomes" id="UP000283269">
    <property type="component" value="Unassembled WGS sequence"/>
</dbReference>
<dbReference type="AlphaFoldDB" id="A0A409XH32"/>
<name>A0A409XH32_PSICY</name>
<keyword evidence="4" id="KW-1185">Reference proteome</keyword>
<gene>
    <name evidence="3" type="ORF">CVT25_011971</name>
</gene>
<evidence type="ECO:0000259" key="2">
    <source>
        <dbReference type="Pfam" id="PF18885"/>
    </source>
</evidence>
<dbReference type="EMBL" id="NHYD01001706">
    <property type="protein sequence ID" value="PPQ90072.1"/>
    <property type="molecule type" value="Genomic_DNA"/>
</dbReference>
<evidence type="ECO:0000313" key="4">
    <source>
        <dbReference type="Proteomes" id="UP000283269"/>
    </source>
</evidence>
<feature type="signal peptide" evidence="1">
    <location>
        <begin position="1"/>
        <end position="25"/>
    </location>
</feature>
<sequence>MIANILLTCLLSLSLSHISTFGVNAEKAIPSTSGQYLPPSSDPNCADPSLTARYITYFNTAVTAHTVDQRFYFINNDGAGAGAQWVLQGDNFCAWGTAQNFTSPLYLFYNPSTNDYHFILSADGTVPKPSGLQAQGIRAHVYATQVCGSVPLYTLSKPSVGDHWYTIFQGERETLISFGWVDGGILAYVLPLESRSCLLMGVC</sequence>
<feature type="domain" description="DUF5648" evidence="2">
    <location>
        <begin position="82"/>
        <end position="190"/>
    </location>
</feature>
<reference evidence="3 4" key="1">
    <citation type="journal article" date="2018" name="Evol. Lett.">
        <title>Horizontal gene cluster transfer increased hallucinogenic mushroom diversity.</title>
        <authorList>
            <person name="Reynolds H.T."/>
            <person name="Vijayakumar V."/>
            <person name="Gluck-Thaler E."/>
            <person name="Korotkin H.B."/>
            <person name="Matheny P.B."/>
            <person name="Slot J.C."/>
        </authorList>
    </citation>
    <scope>NUCLEOTIDE SEQUENCE [LARGE SCALE GENOMIC DNA]</scope>
    <source>
        <strain evidence="3 4">2631</strain>
    </source>
</reference>
<dbReference type="InterPro" id="IPR043708">
    <property type="entry name" value="DUF5648"/>
</dbReference>
<evidence type="ECO:0000313" key="3">
    <source>
        <dbReference type="EMBL" id="PPQ90072.1"/>
    </source>
</evidence>
<accession>A0A409XH32</accession>
<dbReference type="InParanoid" id="A0A409XH32"/>
<protein>
    <recommendedName>
        <fullName evidence="2">DUF5648 domain-containing protein</fullName>
    </recommendedName>
</protein>
<feature type="chain" id="PRO_5019458842" description="DUF5648 domain-containing protein" evidence="1">
    <location>
        <begin position="26"/>
        <end position="203"/>
    </location>
</feature>
<proteinExistence type="predicted"/>
<keyword evidence="1" id="KW-0732">Signal</keyword>
<dbReference type="Pfam" id="PF18885">
    <property type="entry name" value="DUF5648"/>
    <property type="match status" value="1"/>
</dbReference>
<dbReference type="OrthoDB" id="9971254at2759"/>
<comment type="caution">
    <text evidence="3">The sequence shown here is derived from an EMBL/GenBank/DDBJ whole genome shotgun (WGS) entry which is preliminary data.</text>
</comment>
<evidence type="ECO:0000256" key="1">
    <source>
        <dbReference type="SAM" id="SignalP"/>
    </source>
</evidence>